<name>A0A7H9HS91_9SACH</name>
<dbReference type="InterPro" id="IPR027434">
    <property type="entry name" value="Homing_endonucl"/>
</dbReference>
<dbReference type="Pfam" id="PF05204">
    <property type="entry name" value="Hom_end"/>
    <property type="match status" value="1"/>
</dbReference>
<dbReference type="InterPro" id="IPR007868">
    <property type="entry name" value="Hom_end_hint"/>
</dbReference>
<dbReference type="GO" id="GO:0003677">
    <property type="term" value="F:DNA binding"/>
    <property type="evidence" value="ECO:0007669"/>
    <property type="project" value="InterPro"/>
</dbReference>
<dbReference type="SUPFAM" id="SSF51294">
    <property type="entry name" value="Hedgehog/intein (Hint) domain"/>
    <property type="match status" value="1"/>
</dbReference>
<protein>
    <recommendedName>
        <fullName evidence="1">DOD-type homing endonuclease domain-containing protein</fullName>
    </recommendedName>
</protein>
<dbReference type="Proteomes" id="UP000510647">
    <property type="component" value="Chromosome 4"/>
</dbReference>
<evidence type="ECO:0000313" key="2">
    <source>
        <dbReference type="EMBL" id="QLQ80169.1"/>
    </source>
</evidence>
<dbReference type="PRINTS" id="PR00379">
    <property type="entry name" value="INTEIN"/>
</dbReference>
<dbReference type="InterPro" id="IPR006142">
    <property type="entry name" value="INTEIN"/>
</dbReference>
<dbReference type="PROSITE" id="PS50819">
    <property type="entry name" value="INTEIN_ENDONUCLEASE"/>
    <property type="match status" value="1"/>
</dbReference>
<dbReference type="GO" id="GO:0004519">
    <property type="term" value="F:endonuclease activity"/>
    <property type="evidence" value="ECO:0007669"/>
    <property type="project" value="InterPro"/>
</dbReference>
<sequence>MNGEPRAGPLGGLGEDCRVFLADGTLTSVRELMEGDLLLSADGKPSEVKDVKRYKTKCMKVVQTSMHSTAPALKPFGLMEIILSEDQEVLLKTKQRIKTMSKSNKRIIEISELREKLVKDVRIVSFVQTGSRSFPERTDIKILKDYIKRKTMTSTDGHIVWSCLLRDVAYLNKELRNSTKLLLSPISLEVPVLRRWLNTYFGYDVEMEKVKAMSWLLGFWIGDGHKRGATFSLHSEDHDVNGMLGRCAELLDMKLTIKKRQGDDGGFKAEGVLHTLDGNWNKNSPLVTCLKDLKFYENGQRDGLKSIPLSMRLESRMVREIFMAGLIDSDGCVYNDHGTVKIKIPTAFALIRDGILFIGRSLGLSVSVSFEPERQRELFCQHDTWIFHLFPGSNRAVFTSILGECSCERKRNPVKLGPCRIPLAPVTETDSSVSNMISIAFESSSCGEANVIAVHLKDPLGTFLTEQQLVCYSAGRDEKFRPSTPTEGALLGDDKNFCFSCSRAVNSKFEIVPFARRSSWCENCRKRYAVTKAICINSECRMIPSENEMKQMADSKDFSCSYCRSKVEVNMQKREPEPEPKFTRSCKSCCRRKTSRWLKLPWDKTSPERICRLCLHKFRTGTRCLNCSKLFGIQECNELMKQATVGNCIPCPRCKKPVNLIEREEFTKDSSAQELAKFNPTFQTKCLSCHESETTQWYKLPWDDSKFDRLCAKCYKRFSASKVRCYDCSKIYSKVLAEKMYRGTKVSRTVSDGTTIQGYVCDCGGIINEYCRDTTKKTERDKSTAGSCYICKTSRSTCWRKIPWDSNMEWCSTCRSRYNGTAIICTNGSCLKIPLQNELKIMRVLDTENGLYECLKCGSVAKKDCSKNCRVSKKLQVSTRVCHCCGLVDSKRWCRLPWDKSSSTEICGTCYTAFRNYKARCLNDDCGKIFGKRDIDKMSETRMIVGPDGQSSRACIKCKGATTMTR</sequence>
<dbReference type="InterPro" id="IPR007869">
    <property type="entry name" value="Homing_endonuc_PI-Sce"/>
</dbReference>
<dbReference type="Pfam" id="PF05203">
    <property type="entry name" value="Hom_end_hint"/>
    <property type="match status" value="1"/>
</dbReference>
<dbReference type="SUPFAM" id="SSF48695">
    <property type="entry name" value="Multiheme cytochromes"/>
    <property type="match status" value="1"/>
</dbReference>
<dbReference type="EMBL" id="CP059270">
    <property type="protein sequence ID" value="QLQ80169.1"/>
    <property type="molecule type" value="Genomic_DNA"/>
</dbReference>
<dbReference type="InterPro" id="IPR036844">
    <property type="entry name" value="Hint_dom_sf"/>
</dbReference>
<dbReference type="InterPro" id="IPR036280">
    <property type="entry name" value="Multihaem_cyt_sf"/>
</dbReference>
<accession>A0A7H9HS91</accession>
<organism evidence="2 3">
    <name type="scientific">Torulaspora globosa</name>
    <dbReference type="NCBI Taxonomy" id="48254"/>
    <lineage>
        <taxon>Eukaryota</taxon>
        <taxon>Fungi</taxon>
        <taxon>Dikarya</taxon>
        <taxon>Ascomycota</taxon>
        <taxon>Saccharomycotina</taxon>
        <taxon>Saccharomycetes</taxon>
        <taxon>Saccharomycetales</taxon>
        <taxon>Saccharomycetaceae</taxon>
        <taxon>Torulaspora</taxon>
    </lineage>
</organism>
<reference evidence="2 3" key="1">
    <citation type="submission" date="2020-06" db="EMBL/GenBank/DDBJ databases">
        <title>The yeast mating-type switching endonuclease HO is a domesticated member of an unorthodox homing genetic element family.</title>
        <authorList>
            <person name="Coughlan A.Y."/>
            <person name="Lombardi L."/>
            <person name="Braun-Galleani S."/>
            <person name="Martos A.R."/>
            <person name="Galeote V."/>
            <person name="Bigey F."/>
            <person name="Dequin S."/>
            <person name="Byrne K.P."/>
            <person name="Wolfe K.H."/>
        </authorList>
    </citation>
    <scope>NUCLEOTIDE SEQUENCE [LARGE SCALE GENOMIC DNA]</scope>
    <source>
        <strain evidence="2 3">CBS2947</strain>
    </source>
</reference>
<gene>
    <name evidence="2" type="ORF">HG537_0D01700</name>
</gene>
<keyword evidence="3" id="KW-1185">Reference proteome</keyword>
<feature type="domain" description="DOD-type homing endonuclease" evidence="1">
    <location>
        <begin position="216"/>
        <end position="364"/>
    </location>
</feature>
<proteinExistence type="predicted"/>
<dbReference type="SUPFAM" id="SSF55608">
    <property type="entry name" value="Homing endonucleases"/>
    <property type="match status" value="2"/>
</dbReference>
<dbReference type="OrthoDB" id="4037793at2759"/>
<dbReference type="Gene3D" id="3.10.28.10">
    <property type="entry name" value="Homing endonucleases"/>
    <property type="match status" value="2"/>
</dbReference>
<dbReference type="AlphaFoldDB" id="A0A7H9HS91"/>
<evidence type="ECO:0000313" key="3">
    <source>
        <dbReference type="Proteomes" id="UP000510647"/>
    </source>
</evidence>
<evidence type="ECO:0000259" key="1">
    <source>
        <dbReference type="PROSITE" id="PS50819"/>
    </source>
</evidence>
<dbReference type="GO" id="GO:0016539">
    <property type="term" value="P:intein-mediated protein splicing"/>
    <property type="evidence" value="ECO:0007669"/>
    <property type="project" value="InterPro"/>
</dbReference>
<dbReference type="InterPro" id="IPR004042">
    <property type="entry name" value="Intein_endonuc_central"/>
</dbReference>